<comment type="catalytic activity">
    <reaction evidence="13 17">
        <text>holo-[ACP] + malonyl-CoA = malonyl-[ACP] + CoA</text>
        <dbReference type="Rhea" id="RHEA:41792"/>
        <dbReference type="Rhea" id="RHEA-COMP:9623"/>
        <dbReference type="Rhea" id="RHEA-COMP:9685"/>
        <dbReference type="ChEBI" id="CHEBI:57287"/>
        <dbReference type="ChEBI" id="CHEBI:57384"/>
        <dbReference type="ChEBI" id="CHEBI:64479"/>
        <dbReference type="ChEBI" id="CHEBI:78449"/>
        <dbReference type="EC" id="2.3.1.39"/>
    </reaction>
</comment>
<dbReference type="InterPro" id="IPR013565">
    <property type="entry name" value="Fas1/AflB-like_central"/>
</dbReference>
<dbReference type="SUPFAM" id="SSF54637">
    <property type="entry name" value="Thioesterase/thiol ester dehydrase-isomerase"/>
    <property type="match status" value="2"/>
</dbReference>
<dbReference type="InterPro" id="IPR039569">
    <property type="entry name" value="FAS1-like_DH_region"/>
</dbReference>
<evidence type="ECO:0000256" key="15">
    <source>
        <dbReference type="ARBA" id="ARBA00048572"/>
    </source>
</evidence>
<organism evidence="19 20">
    <name type="scientific">Nakaseomyces bracarensis</name>
    <dbReference type="NCBI Taxonomy" id="273131"/>
    <lineage>
        <taxon>Eukaryota</taxon>
        <taxon>Fungi</taxon>
        <taxon>Dikarya</taxon>
        <taxon>Ascomycota</taxon>
        <taxon>Saccharomycotina</taxon>
        <taxon>Saccharomycetes</taxon>
        <taxon>Saccharomycetales</taxon>
        <taxon>Saccharomycetaceae</taxon>
        <taxon>Nakaseomyces</taxon>
    </lineage>
</organism>
<dbReference type="Pfam" id="PF16073">
    <property type="entry name" value="SAT"/>
    <property type="match status" value="1"/>
</dbReference>
<sequence>MDTRPFTLSYGSIEHTLVIPISQFFLLSQLNDQFLKLQLPNHQQPSEDLQSDEEPTSSVELLGKFVGYVTSLISASSSSTSDEESKFLSILALTFRDFESSYLNGNDIHALAAELLQQNDALEASEGVEAIETEENSSGLRFPTTLTKVKELIRNYLNAKAVLTKRGAIQQQQSSTVHSALFGSDATKIYAIFGGQGNTDDYFEELRDLYETYNYLIEDILAFVAKTLNKLLKNSSQDMEKIFTQGFDIMHWLKHPQATPENDYLLSIPISCPLIGVIQMTHYALTARLLNVTPGQLRSKIQGATGHSQGLVAAVSIAEADSWDDFFKSFEKAISLLFFIGVHCYLAYPKTSLPPSILQDSLENGEGVPSPMLTISNLTKDQVQEFVDKTNSHLPAEKHIVISLVNGARNLVVSGPPQSLYGLNLTLRKAKEPSGLDQSRIPFSERKLRFSNRFLPVASPFHSHLLESANDAIIKNLKEFNIEFAAKDIKIPVYDTYDGKDLRDYNGSIIQRITALIIRLPVNWELSTQFEATHILDFGPGGTSGLGVLTHRNKDGTGVRVIVAGTLDINPEDDYGFKQEIFDAPTRPVKMNPDWLKEYQPKLVKTKAGKIFVETKFSKMIGRPPLLIPGMTPSTVSPEFVAATINSGYTIELAGGGYFSPDGMTKAIDEVVSQIKKGYSLSINLIYVNPRMLQWGIPLIKELRAKGYPIQSMTIGAGVPSLEVATEYIETLGLTHLGLKPGSIDAISQVINIAKAHPNFPIVLQWTGGRGGGHHSFEDFHQPMLQMYSKLRGYSNIILIAGSGFGAAEDTYPYLTGEWSTKMNYPPMPFDGLLFGSRVMVAKECKTSLAAKKVIVDCAGVPDSQWESTYKKPTGGIITVRSEMGEPIHKIATRGVLFWKEMDDTIFNLPKNKLQAALDAKKDYIISKLNKDFQKPWFATVNGEVRDLTSMTYEEVANRLVELMFIKKNKTWIDITLRNFTGDFLRRVEERFTKSKTTSVIQSYSILDEPEKAIKLVFDAYPAAKDQFLNAQDVDYFLNMCLNPLQKPVPFVPVLDQRFEVFFKKDSLWQSEHLEAVVDEDVQRTCILHGPVAAQYTKKVDEPIKDILDGIHDGHIKMLLKDCYGGDVSKIPTVEYFGGEDPTEVEYSDIEKDAKKIILKANIDTDESVWFKLLAGNKRNWRHAFFSTARVVQNSSYTENPARKVFRPTKYMIVEISDYDNEDKTVITLKELVQGEYKDTAVLKLVQKDLIELDMIENRSMDGKPVILPLLYKYNIEDGFAPISEIMEDRNQRIKEMYWKLWIDEPFNLKFDPRKEIKGKDFKITKQDIQEFTHAIGNNCEDFVPRSGRDLLAPMDFAIVVGWRAIIKAIFPETVDGDLLKLVHMSNGYQMLPGAKPLKEGDIISTSAAIKSVVNQPTGKIVEVVGTLSRDSKPIMEVTSSFFYRGKYSDFENTFQKTVEPSYEMQINSAKDIAVLRSKEWFQLDDEDLELLGKVLTFEIETEVTFKHANILSSVKCTGPILMELPTKEKIEIGIVNYEAGESFGNPVIDFLKRNASPLEEKVNLENPIPIAVLDSYTPSTNGPYARVSGDLNPIHVSRHFASYADLPGTITHGMYSSASIRSLIETWAADSVSSRVRAYNCQFTSMVLPNTPLKTSIQHVGMINGRKLFKFETKNDEDIVVLTGEAEVEQPVSAFVFTGQGSQEQGMGMDLYEKSAVAKEVWDRADSHFQETYGFSILHIVKNNPTEFTVHFGGEKGRKIRENYSNMIFETIVDGELKTEKIFKDIDDTTTSFTFRSPTGLLSATQFTQPALTLMEKAAFEDLKSKGLIPVEAAFAGHSLGEYAALASLADVMSIESLVEVVFYRGMTMQVAVPRDSSGRSNYGMIAVNPGRVSPTFSQDALQFVVEKVGQRTEWLLEIVNYNVENQQYVAAGDLRALDTLTNVLNFVKIQKIDIVKLQSEMSLEKVEEHLFEIIDEISKKSVAKPQPIELERGFACIPLRGISVPFHSSYLRNGVKPFKNFLNKNIIKDNVKVDRLIGKYIPNLTAKPFQITKEYFEDVYKLTNSERIKEILDNWEKYEK</sequence>
<comment type="catalytic activity">
    <reaction evidence="15 17">
        <text>a 2,3-saturated acyl-[ACP] + NAD(+) = a (2E)-enoyl-[ACP] + NADH + H(+)</text>
        <dbReference type="Rhea" id="RHEA:10240"/>
        <dbReference type="Rhea" id="RHEA-COMP:9925"/>
        <dbReference type="Rhea" id="RHEA-COMP:9926"/>
        <dbReference type="ChEBI" id="CHEBI:15378"/>
        <dbReference type="ChEBI" id="CHEBI:57540"/>
        <dbReference type="ChEBI" id="CHEBI:57945"/>
        <dbReference type="ChEBI" id="CHEBI:78784"/>
        <dbReference type="ChEBI" id="CHEBI:78785"/>
        <dbReference type="EC" id="1.3.1.9"/>
    </reaction>
</comment>
<dbReference type="PRINTS" id="PR01483">
    <property type="entry name" value="FASYNTHASE"/>
</dbReference>
<dbReference type="InterPro" id="IPR050830">
    <property type="entry name" value="Fungal_FAS"/>
</dbReference>
<dbReference type="Pfam" id="PF17951">
    <property type="entry name" value="FAS_meander"/>
    <property type="match status" value="1"/>
</dbReference>
<dbReference type="Gene3D" id="3.40.366.10">
    <property type="entry name" value="Malonyl-Coenzyme A Acyl Carrier Protein, domain 2"/>
    <property type="match status" value="3"/>
</dbReference>
<gene>
    <name evidence="19" type="ORF">RNJ44_01692</name>
</gene>
<keyword evidence="4 17" id="KW-0378">Hydrolase</keyword>
<dbReference type="Gene3D" id="1.20.930.70">
    <property type="match status" value="1"/>
</dbReference>
<dbReference type="InterPro" id="IPR029069">
    <property type="entry name" value="HotDog_dom_sf"/>
</dbReference>
<dbReference type="EC" id="2.3.1.38" evidence="17"/>
<keyword evidence="17" id="KW-0444">Lipid biosynthesis</keyword>
<dbReference type="EMBL" id="JBEVYD010000011">
    <property type="protein sequence ID" value="KAL3229556.1"/>
    <property type="molecule type" value="Genomic_DNA"/>
</dbReference>
<keyword evidence="17" id="KW-0443">Lipid metabolism</keyword>
<dbReference type="InterPro" id="IPR002539">
    <property type="entry name" value="MaoC-like_dom"/>
</dbReference>
<dbReference type="InterPro" id="IPR040883">
    <property type="entry name" value="FAS_meander"/>
</dbReference>
<dbReference type="EC" id="4.2.1.59" evidence="17"/>
<evidence type="ECO:0000256" key="7">
    <source>
        <dbReference type="ARBA" id="ARBA00023002"/>
    </source>
</evidence>
<dbReference type="SMART" id="SM00827">
    <property type="entry name" value="PKS_AT"/>
    <property type="match status" value="1"/>
</dbReference>
<evidence type="ECO:0000256" key="2">
    <source>
        <dbReference type="ARBA" id="ARBA00010009"/>
    </source>
</evidence>
<evidence type="ECO:0000313" key="20">
    <source>
        <dbReference type="Proteomes" id="UP001623330"/>
    </source>
</evidence>
<dbReference type="Gene3D" id="1.20.1050.120">
    <property type="match status" value="1"/>
</dbReference>
<protein>
    <recommendedName>
        <fullName evidence="17">Fatty acid synthase subunit beta</fullName>
        <ecNumber evidence="17">2.3.1.86</ecNumber>
    </recommendedName>
    <domain>
        <recommendedName>
            <fullName evidence="17">3-hydroxyacyl-[acyl-carrier-protein] dehydratase</fullName>
            <ecNumber evidence="17">4.2.1.59</ecNumber>
        </recommendedName>
    </domain>
    <domain>
        <recommendedName>
            <fullName evidence="17">Enoyl-[acyl-carrier-protein] reductase [NADH]</fullName>
            <ecNumber evidence="17">1.3.1.9</ecNumber>
        </recommendedName>
    </domain>
    <domain>
        <recommendedName>
            <fullName evidence="17">[Acyl-carrier-protein] acetyltransferase</fullName>
            <ecNumber evidence="17">2.3.1.38</ecNumber>
        </recommendedName>
    </domain>
    <domain>
        <recommendedName>
            <fullName evidence="17">[Acyl-carrier-protein] malonyltransferase</fullName>
            <ecNumber evidence="17">2.3.1.39</ecNumber>
        </recommendedName>
    </domain>
    <domain>
        <recommendedName>
            <fullName evidence="17">S-acyl fatty acid synthase thioesterase</fullName>
            <ecNumber evidence="17">3.1.2.14</ecNumber>
        </recommendedName>
    </domain>
</protein>
<dbReference type="Gene3D" id="3.30.70.2430">
    <property type="match status" value="1"/>
</dbReference>
<comment type="subunit">
    <text evidence="17">[Alpha(6)beta(6)] hexamers of two multifunctional subunits (alpha and beta).</text>
</comment>
<dbReference type="Gene3D" id="6.10.60.10">
    <property type="match status" value="1"/>
</dbReference>
<dbReference type="Pfam" id="PF17828">
    <property type="entry name" value="FAS_N"/>
    <property type="match status" value="1"/>
</dbReference>
<dbReference type="Pfam" id="PF08354">
    <property type="entry name" value="Fas1-AflB-like_hel"/>
    <property type="match status" value="1"/>
</dbReference>
<dbReference type="EC" id="3.1.2.14" evidence="17"/>
<dbReference type="PANTHER" id="PTHR10982">
    <property type="entry name" value="MALONYL COA-ACYL CARRIER PROTEIN TRANSACYLASE"/>
    <property type="match status" value="1"/>
</dbReference>
<evidence type="ECO:0000256" key="11">
    <source>
        <dbReference type="ARBA" id="ARBA00023268"/>
    </source>
</evidence>
<evidence type="ECO:0000259" key="18">
    <source>
        <dbReference type="SMART" id="SM00827"/>
    </source>
</evidence>
<dbReference type="InterPro" id="IPR013785">
    <property type="entry name" value="Aldolase_TIM"/>
</dbReference>
<comment type="function">
    <text evidence="17">Fatty acid synthetase catalyzes the formation of long-chain fatty acids from acetyl-CoA, malonyl-CoA and NADPH. The beta subunit contains domains for: [acyl-carrier-protein] acetyltransferase and malonyltransferase, S-acyl fatty acid synthase thioesterase, enoyl-[acyl-carrier-protein] reductase, and 3-hydroxypalmitoyl-[acyl-carrier-protein] dehydratase.</text>
</comment>
<dbReference type="InterPro" id="IPR016035">
    <property type="entry name" value="Acyl_Trfase/lysoPLipase"/>
</dbReference>
<comment type="caution">
    <text evidence="19">The sequence shown here is derived from an EMBL/GenBank/DDBJ whole genome shotgun (WGS) entry which is preliminary data.</text>
</comment>
<dbReference type="InterPro" id="IPR032088">
    <property type="entry name" value="SAT"/>
</dbReference>
<keyword evidence="5 17" id="KW-0276">Fatty acid metabolism</keyword>
<dbReference type="EC" id="1.3.1.9" evidence="17"/>
<evidence type="ECO:0000256" key="6">
    <source>
        <dbReference type="ARBA" id="ARBA00022857"/>
    </source>
</evidence>
<dbReference type="Gene3D" id="3.20.20.70">
    <property type="entry name" value="Aldolase class I"/>
    <property type="match status" value="2"/>
</dbReference>
<dbReference type="Pfam" id="PF00698">
    <property type="entry name" value="Acyl_transf_1"/>
    <property type="match status" value="1"/>
</dbReference>
<evidence type="ECO:0000256" key="9">
    <source>
        <dbReference type="ARBA" id="ARBA00023160"/>
    </source>
</evidence>
<dbReference type="Gene3D" id="6.10.140.1400">
    <property type="match status" value="1"/>
</dbReference>
<evidence type="ECO:0000256" key="10">
    <source>
        <dbReference type="ARBA" id="ARBA00023239"/>
    </source>
</evidence>
<keyword evidence="9 17" id="KW-0275">Fatty acid biosynthesis</keyword>
<keyword evidence="6 17" id="KW-0521">NADP</keyword>
<dbReference type="Gene3D" id="3.30.1120.100">
    <property type="match status" value="1"/>
</dbReference>
<evidence type="ECO:0000256" key="13">
    <source>
        <dbReference type="ARBA" id="ARBA00048462"/>
    </source>
</evidence>
<comment type="similarity">
    <text evidence="2 17">Belongs to the fungal fatty acid synthetase subunit beta family.</text>
</comment>
<keyword evidence="11 17" id="KW-0511">Multifunctional enzyme</keyword>
<dbReference type="Pfam" id="PF22235">
    <property type="entry name" value="FAS1_thioest_ins"/>
    <property type="match status" value="1"/>
</dbReference>
<dbReference type="PIRSF" id="PIRSF005562">
    <property type="entry name" value="FAS_yeast_beta"/>
    <property type="match status" value="1"/>
</dbReference>
<comment type="catalytic activity">
    <reaction evidence="14 17">
        <text>(9Z)-octadecenoyl-[ACP] + H2O = (9Z)-octadecenoate + holo-[ACP] + H(+)</text>
        <dbReference type="Rhea" id="RHEA:15057"/>
        <dbReference type="Rhea" id="RHEA-COMP:9685"/>
        <dbReference type="Rhea" id="RHEA-COMP:9924"/>
        <dbReference type="ChEBI" id="CHEBI:15377"/>
        <dbReference type="ChEBI" id="CHEBI:15378"/>
        <dbReference type="ChEBI" id="CHEBI:30823"/>
        <dbReference type="ChEBI" id="CHEBI:64479"/>
        <dbReference type="ChEBI" id="CHEBI:78783"/>
        <dbReference type="EC" id="3.1.2.14"/>
    </reaction>
</comment>
<evidence type="ECO:0000313" key="19">
    <source>
        <dbReference type="EMBL" id="KAL3229556.1"/>
    </source>
</evidence>
<evidence type="ECO:0000256" key="5">
    <source>
        <dbReference type="ARBA" id="ARBA00022832"/>
    </source>
</evidence>
<accession>A0ABR4NNH9</accession>
<dbReference type="InterPro" id="IPR001227">
    <property type="entry name" value="Ac_transferase_dom_sf"/>
</dbReference>
<dbReference type="Proteomes" id="UP001623330">
    <property type="component" value="Unassembled WGS sequence"/>
</dbReference>
<evidence type="ECO:0000256" key="14">
    <source>
        <dbReference type="ARBA" id="ARBA00048536"/>
    </source>
</evidence>
<keyword evidence="20" id="KW-1185">Reference proteome</keyword>
<dbReference type="EC" id="2.3.1.39" evidence="17"/>
<dbReference type="Gene3D" id="3.10.129.10">
    <property type="entry name" value="Hotdog Thioesterase"/>
    <property type="match status" value="2"/>
</dbReference>
<evidence type="ECO:0000256" key="8">
    <source>
        <dbReference type="ARBA" id="ARBA00023027"/>
    </source>
</evidence>
<evidence type="ECO:0000256" key="16">
    <source>
        <dbReference type="ARBA" id="ARBA00048835"/>
    </source>
</evidence>
<comment type="catalytic activity">
    <reaction evidence="12 17">
        <text>acetyl-CoA + n malonyl-CoA + 2n NADPH + 4n H(+) = a long-chain-acyl-CoA + n CoA + n CO2 + 2n NADP(+).</text>
        <dbReference type="EC" id="2.3.1.86"/>
    </reaction>
</comment>
<evidence type="ECO:0000256" key="3">
    <source>
        <dbReference type="ARBA" id="ARBA00022679"/>
    </source>
</evidence>
<dbReference type="InterPro" id="IPR003965">
    <property type="entry name" value="Fatty_acid_synthase"/>
</dbReference>
<dbReference type="PANTHER" id="PTHR10982:SF21">
    <property type="entry name" value="FATTY ACID SYNTHASE SUBUNIT BETA"/>
    <property type="match status" value="1"/>
</dbReference>
<comment type="catalytic activity">
    <reaction evidence="16 17">
        <text>holo-[ACP] + acetyl-CoA = acetyl-[ACP] + CoA</text>
        <dbReference type="Rhea" id="RHEA:41788"/>
        <dbReference type="Rhea" id="RHEA-COMP:9621"/>
        <dbReference type="Rhea" id="RHEA-COMP:9685"/>
        <dbReference type="ChEBI" id="CHEBI:57287"/>
        <dbReference type="ChEBI" id="CHEBI:57288"/>
        <dbReference type="ChEBI" id="CHEBI:64479"/>
        <dbReference type="ChEBI" id="CHEBI:78446"/>
        <dbReference type="EC" id="2.3.1.38"/>
    </reaction>
</comment>
<dbReference type="Pfam" id="PF13452">
    <property type="entry name" value="FAS1_DH_region"/>
    <property type="match status" value="1"/>
</dbReference>
<dbReference type="InterPro" id="IPR014043">
    <property type="entry name" value="Acyl_transferase_dom"/>
</dbReference>
<name>A0ABR4NNH9_9SACH</name>
<dbReference type="Pfam" id="PF01575">
    <property type="entry name" value="MaoC_dehydratas"/>
    <property type="match status" value="1"/>
</dbReference>
<dbReference type="InterPro" id="IPR016452">
    <property type="entry name" value="Fas1/AflB-like"/>
</dbReference>
<keyword evidence="10 17" id="KW-0456">Lyase</keyword>
<reference evidence="19 20" key="1">
    <citation type="submission" date="2024-05" db="EMBL/GenBank/DDBJ databases">
        <title>Long read based assembly of the Candida bracarensis genome reveals expanded adhesin content.</title>
        <authorList>
            <person name="Marcet-Houben M."/>
            <person name="Ksiezopolska E."/>
            <person name="Gabaldon T."/>
        </authorList>
    </citation>
    <scope>NUCLEOTIDE SEQUENCE [LARGE SCALE GENOMIC DNA]</scope>
    <source>
        <strain evidence="19 20">CBM6</strain>
    </source>
</reference>
<dbReference type="SUPFAM" id="SSF52151">
    <property type="entry name" value="FabD/lysophospholipase-like"/>
    <property type="match status" value="2"/>
</dbReference>
<keyword evidence="8 17" id="KW-0520">NAD</keyword>
<dbReference type="CDD" id="cd03447">
    <property type="entry name" value="FAS_MaoC"/>
    <property type="match status" value="1"/>
</dbReference>
<dbReference type="Gene3D" id="6.20.240.10">
    <property type="match status" value="1"/>
</dbReference>
<dbReference type="InterPro" id="IPR041099">
    <property type="entry name" value="FAS1_N"/>
</dbReference>
<keyword evidence="3 17" id="KW-0808">Transferase</keyword>
<dbReference type="EC" id="2.3.1.86" evidence="17"/>
<dbReference type="Gene3D" id="6.10.250.1850">
    <property type="match status" value="1"/>
</dbReference>
<comment type="catalytic activity">
    <reaction evidence="1 17">
        <text>a (3R)-hydroxyacyl-[ACP] = a (2E)-enoyl-[ACP] + H2O</text>
        <dbReference type="Rhea" id="RHEA:13097"/>
        <dbReference type="Rhea" id="RHEA-COMP:9925"/>
        <dbReference type="Rhea" id="RHEA-COMP:9945"/>
        <dbReference type="ChEBI" id="CHEBI:15377"/>
        <dbReference type="ChEBI" id="CHEBI:78784"/>
        <dbReference type="ChEBI" id="CHEBI:78827"/>
        <dbReference type="EC" id="4.2.1.59"/>
    </reaction>
</comment>
<proteinExistence type="inferred from homology"/>
<evidence type="ECO:0000256" key="4">
    <source>
        <dbReference type="ARBA" id="ARBA00022801"/>
    </source>
</evidence>
<feature type="domain" description="Malonyl-CoA:ACP transacylase (MAT)" evidence="18">
    <location>
        <begin position="1697"/>
        <end position="2050"/>
    </location>
</feature>
<evidence type="ECO:0000256" key="12">
    <source>
        <dbReference type="ARBA" id="ARBA00048237"/>
    </source>
</evidence>
<keyword evidence="7 17" id="KW-0560">Oxidoreductase</keyword>
<evidence type="ECO:0000256" key="17">
    <source>
        <dbReference type="PIRNR" id="PIRNR005562"/>
    </source>
</evidence>
<evidence type="ECO:0000256" key="1">
    <source>
        <dbReference type="ARBA" id="ARBA00001055"/>
    </source>
</evidence>